<accession>A0A174Z3T4</accession>
<proteinExistence type="predicted"/>
<gene>
    <name evidence="1" type="ORF">ERS852540_00044</name>
</gene>
<dbReference type="OrthoDB" id="1734420at2"/>
<reference evidence="1 2" key="1">
    <citation type="submission" date="2015-09" db="EMBL/GenBank/DDBJ databases">
        <authorList>
            <consortium name="Pathogen Informatics"/>
        </authorList>
    </citation>
    <scope>NUCLEOTIDE SEQUENCE [LARGE SCALE GENOMIC DNA]</scope>
    <source>
        <strain evidence="1 2">2789STDY5834928</strain>
    </source>
</reference>
<dbReference type="AlphaFoldDB" id="A0A174Z3T4"/>
<name>A0A174Z3T4_9FIRM</name>
<organism evidence="1 2">
    <name type="scientific">[Eubacterium] siraeum</name>
    <dbReference type="NCBI Taxonomy" id="39492"/>
    <lineage>
        <taxon>Bacteria</taxon>
        <taxon>Bacillati</taxon>
        <taxon>Bacillota</taxon>
        <taxon>Clostridia</taxon>
        <taxon>Eubacteriales</taxon>
        <taxon>Oscillospiraceae</taxon>
        <taxon>Oscillospiraceae incertae sedis</taxon>
    </lineage>
</organism>
<dbReference type="Proteomes" id="UP000095662">
    <property type="component" value="Unassembled WGS sequence"/>
</dbReference>
<dbReference type="STRING" id="39492.ERS852540_00044"/>
<evidence type="ECO:0000313" key="1">
    <source>
        <dbReference type="EMBL" id="CUQ80622.1"/>
    </source>
</evidence>
<dbReference type="EMBL" id="CZBY01000001">
    <property type="protein sequence ID" value="CUQ80622.1"/>
    <property type="molecule type" value="Genomic_DNA"/>
</dbReference>
<sequence length="135" mass="15583">MPTPKNKRKFALWLYPETLEKIEQLYTADDCRSKSEFIEKAVQFYIDHLTAEDQRSMLPNAMLSSMKSIVAESDNRICRLLFKMAVELAVTMNVVAANSDIDDITLERLKGECVKEVKRLNGNFTFKDANDWQRG</sequence>
<protein>
    <recommendedName>
        <fullName evidence="3">Ribbon-helix-helix protein CopG domain-containing protein</fullName>
    </recommendedName>
</protein>
<evidence type="ECO:0000313" key="2">
    <source>
        <dbReference type="Proteomes" id="UP000095662"/>
    </source>
</evidence>
<evidence type="ECO:0008006" key="3">
    <source>
        <dbReference type="Google" id="ProtNLM"/>
    </source>
</evidence>